<dbReference type="Proteomes" id="UP000051380">
    <property type="component" value="Unassembled WGS sequence"/>
</dbReference>
<reference evidence="2 3" key="1">
    <citation type="submission" date="2015-09" db="EMBL/GenBank/DDBJ databases">
        <title>Draft Genome Sequence of the Strain BR 3267 (Bradyrhizobium yuanmingense) recommended as inoculant for cowpea in Brazil.</title>
        <authorList>
            <person name="Simoes-Araujo J.L."/>
            <person name="Zilli J.E."/>
        </authorList>
    </citation>
    <scope>NUCLEOTIDE SEQUENCE [LARGE SCALE GENOMIC DNA]</scope>
    <source>
        <strain evidence="2 3">BR3267</strain>
    </source>
</reference>
<dbReference type="InterPro" id="IPR041206">
    <property type="entry name" value="HEPN/RES_NTD1"/>
</dbReference>
<sequence>MSFKSSEFVCDKCFNDEDIQGYVQGMAEKKKCDFCGRVSKAPIAAPLGDVAEYIAERICSYYDDPANAGLPYESAEGGYQGVTYITLEVFDEMGLDFPRKGGERLRDELAERMPHELWSDAEPFRLSEHERLRFSWESFCDLIKHKLRYFFAQKARDEDDEILTPSQILRLIFSYAEDVNAFITLPKGTPLFRARHQAKGETFATAGTLGPPPVEVAVQTNRMSPPGIVMTYVADDRETALAETASAPGTFAIGEFTTERDAVILDLTHLPQAPGIFAQIPESMEYDPRPRLIFLRMLSEEISRPIARDNRIHIEYVPTQVITEYLRTAVEVDGKKVDGIRYRSSRKNAGTAIVLFADRDHVVFEEGERPEYYHFAKDRWLKLKSVQVKNVTQALMAKWS</sequence>
<organism evidence="2 3">
    <name type="scientific">Bradyrhizobium yuanmingense</name>
    <dbReference type="NCBI Taxonomy" id="108015"/>
    <lineage>
        <taxon>Bacteria</taxon>
        <taxon>Pseudomonadati</taxon>
        <taxon>Pseudomonadota</taxon>
        <taxon>Alphaproteobacteria</taxon>
        <taxon>Hyphomicrobiales</taxon>
        <taxon>Nitrobacteraceae</taxon>
        <taxon>Bradyrhizobium</taxon>
    </lineage>
</organism>
<dbReference type="EMBL" id="LJYF01000051">
    <property type="protein sequence ID" value="KRP85796.1"/>
    <property type="molecule type" value="Genomic_DNA"/>
</dbReference>
<evidence type="ECO:0000313" key="2">
    <source>
        <dbReference type="EMBL" id="KRP85796.1"/>
    </source>
</evidence>
<dbReference type="Pfam" id="PF08808">
    <property type="entry name" value="RES"/>
    <property type="match status" value="1"/>
</dbReference>
<name>A0A0R3BRN3_9BRAD</name>
<dbReference type="AlphaFoldDB" id="A0A0R3BRN3"/>
<comment type="caution">
    <text evidence="2">The sequence shown here is derived from an EMBL/GenBank/DDBJ whole genome shotgun (WGS) entry which is preliminary data.</text>
</comment>
<evidence type="ECO:0000313" key="3">
    <source>
        <dbReference type="Proteomes" id="UP000051380"/>
    </source>
</evidence>
<accession>A0A0R3BRN3</accession>
<dbReference type="InterPro" id="IPR014914">
    <property type="entry name" value="RES_dom"/>
</dbReference>
<dbReference type="Pfam" id="PF18870">
    <property type="entry name" value="HEPN_RES_NTD1"/>
    <property type="match status" value="1"/>
</dbReference>
<proteinExistence type="predicted"/>
<gene>
    <name evidence="2" type="ORF">AOQ72_03865</name>
</gene>
<dbReference type="SMART" id="SM00953">
    <property type="entry name" value="RES"/>
    <property type="match status" value="1"/>
</dbReference>
<protein>
    <recommendedName>
        <fullName evidence="1">RES domain-containing protein</fullName>
    </recommendedName>
</protein>
<evidence type="ECO:0000259" key="1">
    <source>
        <dbReference type="SMART" id="SM00953"/>
    </source>
</evidence>
<feature type="domain" description="RES" evidence="1">
    <location>
        <begin position="206"/>
        <end position="370"/>
    </location>
</feature>